<reference evidence="3" key="1">
    <citation type="journal article" date="2010" name="Nat. Biotechnol.">
        <title>Draft genome sequence of the oilseed species Ricinus communis.</title>
        <authorList>
            <person name="Chan A.P."/>
            <person name="Crabtree J."/>
            <person name="Zhao Q."/>
            <person name="Lorenzi H."/>
            <person name="Orvis J."/>
            <person name="Puiu D."/>
            <person name="Melake-Berhan A."/>
            <person name="Jones K.M."/>
            <person name="Redman J."/>
            <person name="Chen G."/>
            <person name="Cahoon E.B."/>
            <person name="Gedil M."/>
            <person name="Stanke M."/>
            <person name="Haas B.J."/>
            <person name="Wortman J.R."/>
            <person name="Fraser-Liggett C.M."/>
            <person name="Ravel J."/>
            <person name="Rabinowicz P.D."/>
        </authorList>
    </citation>
    <scope>NUCLEOTIDE SEQUENCE [LARGE SCALE GENOMIC DNA]</scope>
    <source>
        <strain evidence="3">cv. Hale</strain>
    </source>
</reference>
<evidence type="ECO:0000256" key="1">
    <source>
        <dbReference type="SAM" id="MobiDB-lite"/>
    </source>
</evidence>
<dbReference type="InParanoid" id="B9T7C7"/>
<feature type="region of interest" description="Disordered" evidence="1">
    <location>
        <begin position="110"/>
        <end position="131"/>
    </location>
</feature>
<keyword evidence="3" id="KW-1185">Reference proteome</keyword>
<dbReference type="Proteomes" id="UP000008311">
    <property type="component" value="Unassembled WGS sequence"/>
</dbReference>
<evidence type="ECO:0000313" key="3">
    <source>
        <dbReference type="Proteomes" id="UP000008311"/>
    </source>
</evidence>
<protein>
    <submittedName>
        <fullName evidence="2">Uncharacterized protein</fullName>
    </submittedName>
</protein>
<gene>
    <name evidence="2" type="ORF">RCOM_0092940</name>
</gene>
<proteinExistence type="predicted"/>
<evidence type="ECO:0000313" key="2">
    <source>
        <dbReference type="EMBL" id="EEF28239.1"/>
    </source>
</evidence>
<organism evidence="2 3">
    <name type="scientific">Ricinus communis</name>
    <name type="common">Castor bean</name>
    <dbReference type="NCBI Taxonomy" id="3988"/>
    <lineage>
        <taxon>Eukaryota</taxon>
        <taxon>Viridiplantae</taxon>
        <taxon>Streptophyta</taxon>
        <taxon>Embryophyta</taxon>
        <taxon>Tracheophyta</taxon>
        <taxon>Spermatophyta</taxon>
        <taxon>Magnoliopsida</taxon>
        <taxon>eudicotyledons</taxon>
        <taxon>Gunneridae</taxon>
        <taxon>Pentapetalae</taxon>
        <taxon>rosids</taxon>
        <taxon>fabids</taxon>
        <taxon>Malpighiales</taxon>
        <taxon>Euphorbiaceae</taxon>
        <taxon>Acalyphoideae</taxon>
        <taxon>Acalypheae</taxon>
        <taxon>Ricinus</taxon>
    </lineage>
</organism>
<dbReference type="AlphaFoldDB" id="B9T7C7"/>
<sequence>MEGFFTKDEGGGTSYVGGVMVEIANCNLDRIGVRNAVVSVEAKYIMEFVSGKIVGNKNVGNGDLGHGEAKFGDGMNNVIGANIVGNELNIKEKNDGEASVVVGVGLKAKDRYGDYGSDNDPDEATSAPPAG</sequence>
<dbReference type="EMBL" id="EQ974733">
    <property type="protein sequence ID" value="EEF28239.1"/>
    <property type="molecule type" value="Genomic_DNA"/>
</dbReference>
<accession>B9T7C7</accession>
<name>B9T7C7_RICCO</name>